<dbReference type="Gene3D" id="3.20.20.190">
    <property type="entry name" value="Phosphatidylinositol (PI) phosphodiesterase"/>
    <property type="match status" value="1"/>
</dbReference>
<reference evidence="4 5" key="1">
    <citation type="submission" date="2017-06" db="EMBL/GenBank/DDBJ databases">
        <authorList>
            <person name="Kim H.J."/>
            <person name="Triplett B.A."/>
        </authorList>
    </citation>
    <scope>NUCLEOTIDE SEQUENCE [LARGE SCALE GENOMIC DNA]</scope>
    <source>
        <strain evidence="4 5">CGMCC 4.1858</strain>
    </source>
</reference>
<feature type="signal peptide" evidence="2">
    <location>
        <begin position="1"/>
        <end position="24"/>
    </location>
</feature>
<dbReference type="PANTHER" id="PTHR46211:SF14">
    <property type="entry name" value="GLYCEROPHOSPHODIESTER PHOSPHODIESTERASE"/>
    <property type="match status" value="1"/>
</dbReference>
<evidence type="ECO:0000256" key="2">
    <source>
        <dbReference type="SAM" id="SignalP"/>
    </source>
</evidence>
<dbReference type="GO" id="GO:0008081">
    <property type="term" value="F:phosphoric diester hydrolase activity"/>
    <property type="evidence" value="ECO:0007669"/>
    <property type="project" value="InterPro"/>
</dbReference>
<proteinExistence type="predicted"/>
<gene>
    <name evidence="4" type="ORF">SAMN05216252_102174</name>
</gene>
<dbReference type="InterPro" id="IPR017946">
    <property type="entry name" value="PLC-like_Pdiesterase_TIM-brl"/>
</dbReference>
<organism evidence="4 5">
    <name type="scientific">Actinacidiphila glaucinigra</name>
    <dbReference type="NCBI Taxonomy" id="235986"/>
    <lineage>
        <taxon>Bacteria</taxon>
        <taxon>Bacillati</taxon>
        <taxon>Actinomycetota</taxon>
        <taxon>Actinomycetes</taxon>
        <taxon>Kitasatosporales</taxon>
        <taxon>Streptomycetaceae</taxon>
        <taxon>Actinacidiphila</taxon>
    </lineage>
</organism>
<dbReference type="RefSeq" id="WP_245938663.1">
    <property type="nucleotide sequence ID" value="NZ_FZOF01000002.1"/>
</dbReference>
<dbReference type="PANTHER" id="PTHR46211">
    <property type="entry name" value="GLYCEROPHOSPHORYL DIESTER PHOSPHODIESTERASE"/>
    <property type="match status" value="1"/>
</dbReference>
<protein>
    <submittedName>
        <fullName evidence="4">Glycerophosphoryl diester phosphodiesterase</fullName>
    </submittedName>
</protein>
<keyword evidence="5" id="KW-1185">Reference proteome</keyword>
<sequence length="403" mass="43744">MSLRHAIAALAVVPALVVPTAAQAATAHHGHDHGHSPKASFDLQAHRGGIGMTTEESLEGFGKALRLGVSTLELDTHVTKDQKVVVNHDRQISAQKCKDTGPVTPGDPMYPYVGKYIKDLTLAQIKTMDCGYQQLPGFPEQEQVKGHRMVELKDVLGLVKSYKAKKVKLNIETKVEAGAPEQTAPRELFVRRVFEEIHRSGIEKQVTIQSFDWGALNEMHKLAPKYPLVALTNYDFLQVGKPGASPWLGGIDADDYDGDFVKAAAAVPGVTALSPVYGMPQNGTIADPNFTFYVTEKMVDDAHERGLKVIPWTCDDNPTIEALMDMGIDGIITDYPNHVRQIMADRGMRLPKAYPAPPLTTGAPRADAPGTGRFRGRPRTVQVAEAAGCPAGLARCSSGWTHL</sequence>
<name>A0A239ATZ6_9ACTN</name>
<feature type="region of interest" description="Disordered" evidence="1">
    <location>
        <begin position="355"/>
        <end position="375"/>
    </location>
</feature>
<dbReference type="Proteomes" id="UP000198280">
    <property type="component" value="Unassembled WGS sequence"/>
</dbReference>
<dbReference type="PROSITE" id="PS50007">
    <property type="entry name" value="PIPLC_X_DOMAIN"/>
    <property type="match status" value="1"/>
</dbReference>
<feature type="domain" description="GP-PDE" evidence="3">
    <location>
        <begin position="41"/>
        <end position="343"/>
    </location>
</feature>
<dbReference type="Pfam" id="PF03009">
    <property type="entry name" value="GDPD"/>
    <property type="match status" value="1"/>
</dbReference>
<evidence type="ECO:0000313" key="4">
    <source>
        <dbReference type="EMBL" id="SNR99165.1"/>
    </source>
</evidence>
<dbReference type="PROSITE" id="PS51704">
    <property type="entry name" value="GP_PDE"/>
    <property type="match status" value="1"/>
</dbReference>
<accession>A0A239ATZ6</accession>
<evidence type="ECO:0000259" key="3">
    <source>
        <dbReference type="PROSITE" id="PS51704"/>
    </source>
</evidence>
<dbReference type="AlphaFoldDB" id="A0A239ATZ6"/>
<dbReference type="EMBL" id="FZOF01000002">
    <property type="protein sequence ID" value="SNR99165.1"/>
    <property type="molecule type" value="Genomic_DNA"/>
</dbReference>
<feature type="chain" id="PRO_5012263568" evidence="2">
    <location>
        <begin position="25"/>
        <end position="403"/>
    </location>
</feature>
<dbReference type="InterPro" id="IPR030395">
    <property type="entry name" value="GP_PDE_dom"/>
</dbReference>
<evidence type="ECO:0000256" key="1">
    <source>
        <dbReference type="SAM" id="MobiDB-lite"/>
    </source>
</evidence>
<keyword evidence="2" id="KW-0732">Signal</keyword>
<evidence type="ECO:0000313" key="5">
    <source>
        <dbReference type="Proteomes" id="UP000198280"/>
    </source>
</evidence>
<dbReference type="SUPFAM" id="SSF51695">
    <property type="entry name" value="PLC-like phosphodiesterases"/>
    <property type="match status" value="1"/>
</dbReference>
<dbReference type="GO" id="GO:0006629">
    <property type="term" value="P:lipid metabolic process"/>
    <property type="evidence" value="ECO:0007669"/>
    <property type="project" value="InterPro"/>
</dbReference>